<dbReference type="Proteomes" id="UP001329825">
    <property type="component" value="Chromosome 9"/>
</dbReference>
<dbReference type="Gene3D" id="3.40.50.300">
    <property type="entry name" value="P-loop containing nucleotide triphosphate hydrolases"/>
    <property type="match status" value="2"/>
</dbReference>
<dbReference type="GeneID" id="87958668"/>
<evidence type="ECO:0000256" key="9">
    <source>
        <dbReference type="SAM" id="Phobius"/>
    </source>
</evidence>
<evidence type="ECO:0000256" key="7">
    <source>
        <dbReference type="ARBA" id="ARBA00023136"/>
    </source>
</evidence>
<dbReference type="Pfam" id="PF00005">
    <property type="entry name" value="ABC_tran"/>
    <property type="match status" value="2"/>
</dbReference>
<dbReference type="SUPFAM" id="SSF90123">
    <property type="entry name" value="ABC transporter transmembrane region"/>
    <property type="match status" value="3"/>
</dbReference>
<evidence type="ECO:0000256" key="4">
    <source>
        <dbReference type="ARBA" id="ARBA00022741"/>
    </source>
</evidence>
<dbReference type="Gene3D" id="1.20.1560.10">
    <property type="entry name" value="ABC transporter type 1, transmembrane domain"/>
    <property type="match status" value="2"/>
</dbReference>
<feature type="transmembrane region" description="Helical" evidence="9">
    <location>
        <begin position="796"/>
        <end position="822"/>
    </location>
</feature>
<dbReference type="InterPro" id="IPR003439">
    <property type="entry name" value="ABC_transporter-like_ATP-bd"/>
</dbReference>
<dbReference type="PROSITE" id="PS50893">
    <property type="entry name" value="ABC_TRANSPORTER_2"/>
    <property type="match status" value="2"/>
</dbReference>
<keyword evidence="7 9" id="KW-0472">Membrane</keyword>
<proteinExistence type="predicted"/>
<feature type="transmembrane region" description="Helical" evidence="9">
    <location>
        <begin position="277"/>
        <end position="302"/>
    </location>
</feature>
<dbReference type="InterPro" id="IPR050173">
    <property type="entry name" value="ABC_transporter_C-like"/>
</dbReference>
<keyword evidence="2" id="KW-0813">Transport</keyword>
<comment type="subcellular location">
    <subcellularLocation>
        <location evidence="1">Membrane</location>
    </subcellularLocation>
</comment>
<keyword evidence="13" id="KW-1185">Reference proteome</keyword>
<dbReference type="InterPro" id="IPR003593">
    <property type="entry name" value="AAA+_ATPase"/>
</dbReference>
<dbReference type="PANTHER" id="PTHR24223:SF415">
    <property type="entry name" value="FI20190P1"/>
    <property type="match status" value="1"/>
</dbReference>
<dbReference type="CDD" id="cd18597">
    <property type="entry name" value="ABC_6TM_YOR1_D1_like"/>
    <property type="match status" value="1"/>
</dbReference>
<evidence type="ECO:0000256" key="5">
    <source>
        <dbReference type="ARBA" id="ARBA00022840"/>
    </source>
</evidence>
<dbReference type="PROSITE" id="PS50929">
    <property type="entry name" value="ABC_TM1F"/>
    <property type="match status" value="2"/>
</dbReference>
<dbReference type="CDD" id="cd18606">
    <property type="entry name" value="ABC_6TM_YOR1_D2_like"/>
    <property type="match status" value="1"/>
</dbReference>
<evidence type="ECO:0000313" key="13">
    <source>
        <dbReference type="Proteomes" id="UP001329825"/>
    </source>
</evidence>
<accession>A0ABZ1D678</accession>
<evidence type="ECO:0000256" key="3">
    <source>
        <dbReference type="ARBA" id="ARBA00022692"/>
    </source>
</evidence>
<feature type="transmembrane region" description="Helical" evidence="9">
    <location>
        <begin position="933"/>
        <end position="952"/>
    </location>
</feature>
<name>A0ABZ1D678_9TREE</name>
<sequence length="1369" mass="152091">MTIPFWQSKSAPLGVFGNLPLPHQDASLADKFMNNWIGPVMKAAWSRPIETEDLYDLTPDFQCRLLGDALEAQFMRRMPPDQRPLPYRAKNITDHVEPIKEPAKNGSSEVSPIKETYDQNLLRAMYFTIYPEWWPSLLMKLSSMCLRLLAPLLIKFLIQQISRSNSWHKAIITGISKDDLISPKPVGHMVGAAIGIWLLLLASSTILYYAWWRSRLTGKKVVSALTTMIMRKSMRLSAESKVEMTNGRITTMVSVDCSKIDQAIHTSQEIINIPIQLILGIGLLIWQIGYSGLVGLGVLLLAGPFKVWMFKHVSRLRSEQNKLVDSRVRLLSEVLNNIRAVKLYAYEGWFGRKVGSMRSSELSKFKENNLSRSTLTATMSFIPTLAAILTFITYALSGHTLDAAIIFSSLQYFMVLKGPITLAPEVLTAAGEALVGIRRINDFLTAHETKSDLTIDNEATFAIAAKGDFQYANVSTTQKSSDNTCSENKQVQTTHPVVKKGAEIELKDNTEPFALRNIDLEIPRGALVCVIGRVGTGKTTLLSGLISEVRQIDGQVLFGGSVSYVPQQAWVQSGTIRDNITFSADPACVDIARVNQIIDACGLRPDVAMWPDGDLTKIGERGITLSGGQRQRICIARAAYEESDIVLLDDPLSAVDPHVGIHILEKCILSGPMGGRTRILVTHHLDILPRADLILVMDRDEKGDGRVIQKGTYGDLLNQQGAFRALINQYGSRITSQMTSNTESDKLGEEEADDVDLEETNNQEKGMKLILEEERAEGAVSSKVYLNYLKTVRSTALITCCVIFLVSAQAAAVFNTLFLGYWSENQFGLTQGAYMGIYGGLGVSMALFTWGATYTMFLACVKASYAMFNQAWTGVMRSPITWHDRTPTGRIISRLSKDIEQLDDRLSFVWNSVFSSLLSIVGSLALILYTYPYAALTFIPTLMYIWLLITFYRRTSREIQRLASTLRSHIFTNIGEQLDGLHVIRAFRQQERFTRRLEQSVDVHFSAIMISVSKLSWTSIDDTPFEADLCEFSKSFTQSGWLGRRMSFTTQFLVLAVSIFGIIFRNSVSPAKFGVVLVYVISTTSVMNNLVRVITEAEQQMNTVERVQYYMSLPSEAATTFSTDPRDGEVWPSRGIVSFKNVQMRYRPELPLVLKEVTFDIRAGEKVGIIGRTGAGKSSLAQALFRTIEICGGKMEVDGRDISNMGLDTLRKRLSIIPQDAFLFGGSVRDNIDPTGCHSDASLNGALNLIHKSPHASVSLREKFHLDALVANEGTNFSAGERQLLALVRALVKRCKVLLLDEASSSVDSETDALIQKIIQSEFADVTLISIAHRLQTVAYYDRILVMNAGQVAEVGLILSSEAFAIRSV</sequence>
<dbReference type="PROSITE" id="PS00211">
    <property type="entry name" value="ABC_TRANSPORTER_1"/>
    <property type="match status" value="2"/>
</dbReference>
<gene>
    <name evidence="12" type="ORF">IL334_006538</name>
</gene>
<evidence type="ECO:0000256" key="6">
    <source>
        <dbReference type="ARBA" id="ARBA00022989"/>
    </source>
</evidence>
<keyword evidence="5" id="KW-0067">ATP-binding</keyword>
<evidence type="ECO:0000256" key="2">
    <source>
        <dbReference type="ARBA" id="ARBA00022448"/>
    </source>
</evidence>
<feature type="transmembrane region" description="Helical" evidence="9">
    <location>
        <begin position="834"/>
        <end position="861"/>
    </location>
</feature>
<feature type="domain" description="ABC transmembrane type-1" evidence="11">
    <location>
        <begin position="136"/>
        <end position="432"/>
    </location>
</feature>
<dbReference type="CDD" id="cd03244">
    <property type="entry name" value="ABCC_MRP_domain2"/>
    <property type="match status" value="1"/>
</dbReference>
<dbReference type="SMART" id="SM00382">
    <property type="entry name" value="AAA"/>
    <property type="match status" value="2"/>
</dbReference>
<feature type="transmembrane region" description="Helical" evidence="9">
    <location>
        <begin position="375"/>
        <end position="396"/>
    </location>
</feature>
<dbReference type="RefSeq" id="XP_062794290.1">
    <property type="nucleotide sequence ID" value="XM_062938239.1"/>
</dbReference>
<feature type="transmembrane region" description="Helical" evidence="9">
    <location>
        <begin position="1073"/>
        <end position="1091"/>
    </location>
</feature>
<feature type="domain" description="ABC transporter" evidence="10">
    <location>
        <begin position="499"/>
        <end position="729"/>
    </location>
</feature>
<dbReference type="SUPFAM" id="SSF52540">
    <property type="entry name" value="P-loop containing nucleoside triphosphate hydrolases"/>
    <property type="match status" value="2"/>
</dbReference>
<dbReference type="InterPro" id="IPR017871">
    <property type="entry name" value="ABC_transporter-like_CS"/>
</dbReference>
<dbReference type="InterPro" id="IPR011527">
    <property type="entry name" value="ABC1_TM_dom"/>
</dbReference>
<keyword evidence="3 9" id="KW-0812">Transmembrane</keyword>
<protein>
    <submittedName>
        <fullName evidence="12">Uncharacterized protein</fullName>
    </submittedName>
</protein>
<evidence type="ECO:0000256" key="8">
    <source>
        <dbReference type="SAM" id="MobiDB-lite"/>
    </source>
</evidence>
<feature type="transmembrane region" description="Helical" evidence="9">
    <location>
        <begin position="908"/>
        <end position="927"/>
    </location>
</feature>
<reference evidence="12 13" key="1">
    <citation type="submission" date="2024-01" db="EMBL/GenBank/DDBJ databases">
        <title>Comparative genomics of Cryptococcus and Kwoniella reveals pathogenesis evolution and contrasting modes of karyotype evolution via chromosome fusion or intercentromeric recombination.</title>
        <authorList>
            <person name="Coelho M.A."/>
            <person name="David-Palma M."/>
            <person name="Shea T."/>
            <person name="Bowers K."/>
            <person name="McGinley-Smith S."/>
            <person name="Mohammad A.W."/>
            <person name="Gnirke A."/>
            <person name="Yurkov A.M."/>
            <person name="Nowrousian M."/>
            <person name="Sun S."/>
            <person name="Cuomo C.A."/>
            <person name="Heitman J."/>
        </authorList>
    </citation>
    <scope>NUCLEOTIDE SEQUENCE [LARGE SCALE GENOMIC DNA]</scope>
    <source>
        <strain evidence="12">CBS 11374</strain>
    </source>
</reference>
<evidence type="ECO:0000256" key="1">
    <source>
        <dbReference type="ARBA" id="ARBA00004370"/>
    </source>
</evidence>
<keyword evidence="4" id="KW-0547">Nucleotide-binding</keyword>
<dbReference type="CDD" id="cd03250">
    <property type="entry name" value="ABCC_MRP_domain1"/>
    <property type="match status" value="1"/>
</dbReference>
<organism evidence="12 13">
    <name type="scientific">Kwoniella shivajii</name>
    <dbReference type="NCBI Taxonomy" id="564305"/>
    <lineage>
        <taxon>Eukaryota</taxon>
        <taxon>Fungi</taxon>
        <taxon>Dikarya</taxon>
        <taxon>Basidiomycota</taxon>
        <taxon>Agaricomycotina</taxon>
        <taxon>Tremellomycetes</taxon>
        <taxon>Tremellales</taxon>
        <taxon>Cryptococcaceae</taxon>
        <taxon>Kwoniella</taxon>
    </lineage>
</organism>
<evidence type="ECO:0000259" key="11">
    <source>
        <dbReference type="PROSITE" id="PS50929"/>
    </source>
</evidence>
<feature type="domain" description="ABC transmembrane type-1" evidence="11">
    <location>
        <begin position="802"/>
        <end position="1017"/>
    </location>
</feature>
<dbReference type="EMBL" id="CP141889">
    <property type="protein sequence ID" value="WRT69551.1"/>
    <property type="molecule type" value="Genomic_DNA"/>
</dbReference>
<dbReference type="Pfam" id="PF00664">
    <property type="entry name" value="ABC_membrane"/>
    <property type="match status" value="2"/>
</dbReference>
<dbReference type="PANTHER" id="PTHR24223">
    <property type="entry name" value="ATP-BINDING CASSETTE SUB-FAMILY C"/>
    <property type="match status" value="1"/>
</dbReference>
<dbReference type="InterPro" id="IPR036640">
    <property type="entry name" value="ABC1_TM_sf"/>
</dbReference>
<feature type="transmembrane region" description="Helical" evidence="9">
    <location>
        <begin position="189"/>
        <end position="211"/>
    </location>
</feature>
<feature type="domain" description="ABC transporter" evidence="10">
    <location>
        <begin position="1137"/>
        <end position="1369"/>
    </location>
</feature>
<evidence type="ECO:0000259" key="10">
    <source>
        <dbReference type="PROSITE" id="PS50893"/>
    </source>
</evidence>
<evidence type="ECO:0000313" key="12">
    <source>
        <dbReference type="EMBL" id="WRT69551.1"/>
    </source>
</evidence>
<keyword evidence="6 9" id="KW-1133">Transmembrane helix</keyword>
<dbReference type="InterPro" id="IPR027417">
    <property type="entry name" value="P-loop_NTPase"/>
</dbReference>
<feature type="region of interest" description="Disordered" evidence="8">
    <location>
        <begin position="737"/>
        <end position="758"/>
    </location>
</feature>
<feature type="transmembrane region" description="Helical" evidence="9">
    <location>
        <begin position="1048"/>
        <end position="1067"/>
    </location>
</feature>